<organism evidence="2 3">
    <name type="scientific">Dipteronia sinensis</name>
    <dbReference type="NCBI Taxonomy" id="43782"/>
    <lineage>
        <taxon>Eukaryota</taxon>
        <taxon>Viridiplantae</taxon>
        <taxon>Streptophyta</taxon>
        <taxon>Embryophyta</taxon>
        <taxon>Tracheophyta</taxon>
        <taxon>Spermatophyta</taxon>
        <taxon>Magnoliopsida</taxon>
        <taxon>eudicotyledons</taxon>
        <taxon>Gunneridae</taxon>
        <taxon>Pentapetalae</taxon>
        <taxon>rosids</taxon>
        <taxon>malvids</taxon>
        <taxon>Sapindales</taxon>
        <taxon>Sapindaceae</taxon>
        <taxon>Hippocastanoideae</taxon>
        <taxon>Acereae</taxon>
        <taxon>Dipteronia</taxon>
    </lineage>
</organism>
<dbReference type="EMBL" id="JANJYJ010000005">
    <property type="protein sequence ID" value="KAK3212829.1"/>
    <property type="molecule type" value="Genomic_DNA"/>
</dbReference>
<dbReference type="CDD" id="cd07535">
    <property type="entry name" value="HAD_VSP"/>
    <property type="match status" value="1"/>
</dbReference>
<dbReference type="GO" id="GO:0003993">
    <property type="term" value="F:acid phosphatase activity"/>
    <property type="evidence" value="ECO:0007669"/>
    <property type="project" value="InterPro"/>
</dbReference>
<dbReference type="PANTHER" id="PTHR31284">
    <property type="entry name" value="ACID PHOSPHATASE-LIKE PROTEIN"/>
    <property type="match status" value="1"/>
</dbReference>
<dbReference type="InterPro" id="IPR023214">
    <property type="entry name" value="HAD_sf"/>
</dbReference>
<proteinExistence type="predicted"/>
<dbReference type="InterPro" id="IPR010028">
    <property type="entry name" value="Acid_phosphatase_pln"/>
</dbReference>
<gene>
    <name evidence="2" type="ORF">Dsin_017535</name>
</gene>
<protein>
    <recommendedName>
        <fullName evidence="4">Acid phosphatase 1</fullName>
    </recommendedName>
</protein>
<dbReference type="Proteomes" id="UP001281410">
    <property type="component" value="Unassembled WGS sequence"/>
</dbReference>
<dbReference type="Pfam" id="PF03767">
    <property type="entry name" value="Acid_phosphat_B"/>
    <property type="match status" value="1"/>
</dbReference>
<evidence type="ECO:0008006" key="4">
    <source>
        <dbReference type="Google" id="ProtNLM"/>
    </source>
</evidence>
<dbReference type="PANTHER" id="PTHR31284:SF9">
    <property type="entry name" value="HAD SUPERFAMILY, SUBFAMILY IIIB ACID PHOSPHATASE"/>
    <property type="match status" value="1"/>
</dbReference>
<name>A0AAE0AF70_9ROSI</name>
<reference evidence="2" key="1">
    <citation type="journal article" date="2023" name="Plant J.">
        <title>Genome sequences and population genomics provide insights into the demographic history, inbreeding, and mutation load of two 'living fossil' tree species of Dipteronia.</title>
        <authorList>
            <person name="Feng Y."/>
            <person name="Comes H.P."/>
            <person name="Chen J."/>
            <person name="Zhu S."/>
            <person name="Lu R."/>
            <person name="Zhang X."/>
            <person name="Li P."/>
            <person name="Qiu J."/>
            <person name="Olsen K.M."/>
            <person name="Qiu Y."/>
        </authorList>
    </citation>
    <scope>NUCLEOTIDE SEQUENCE</scope>
    <source>
        <strain evidence="2">NBL</strain>
    </source>
</reference>
<dbReference type="InterPro" id="IPR005519">
    <property type="entry name" value="Acid_phosphat_B-like"/>
</dbReference>
<dbReference type="NCBIfam" id="TIGR01675">
    <property type="entry name" value="plant-AP"/>
    <property type="match status" value="1"/>
</dbReference>
<dbReference type="SUPFAM" id="SSF56784">
    <property type="entry name" value="HAD-like"/>
    <property type="match status" value="1"/>
</dbReference>
<sequence length="318" mass="36180">MCVDNKPNILSWANGSLKNSTFNHYLIYPLQDIYRLHWFLSVLSHFLIFASLTEAFQQTPMFKAVMQPIREVLLFLFIAIFSKATGIKSVYNSRASVPSDGGSYCLSWRLAVEANNVRAWRTVPTQCLRYVESYMIGGQYDRDVELIVEQILSYVNQIVLSDDGMDAWILDVDDTCISNVFYYRGKRYGCDPYDPSGFKAWALKGGCPGIPAVVGLFSRLVEGGFKVILVTGRDEETFGQITRDNLHNQGFYGYDRLIMRTAADKGKSAVVYKSEIRKQLMEDGYTIWGNVGDQWSDLQGEFPGNRTFKLPNPMYFVP</sequence>
<evidence type="ECO:0000313" key="3">
    <source>
        <dbReference type="Proteomes" id="UP001281410"/>
    </source>
</evidence>
<comment type="caution">
    <text evidence="2">The sequence shown here is derived from an EMBL/GenBank/DDBJ whole genome shotgun (WGS) entry which is preliminary data.</text>
</comment>
<dbReference type="Gene3D" id="3.40.50.1000">
    <property type="entry name" value="HAD superfamily/HAD-like"/>
    <property type="match status" value="1"/>
</dbReference>
<evidence type="ECO:0000256" key="1">
    <source>
        <dbReference type="ARBA" id="ARBA00022729"/>
    </source>
</evidence>
<accession>A0AAE0AF70</accession>
<dbReference type="InterPro" id="IPR036412">
    <property type="entry name" value="HAD-like_sf"/>
</dbReference>
<keyword evidence="1" id="KW-0732">Signal</keyword>
<dbReference type="AlphaFoldDB" id="A0AAE0AF70"/>
<keyword evidence="3" id="KW-1185">Reference proteome</keyword>
<evidence type="ECO:0000313" key="2">
    <source>
        <dbReference type="EMBL" id="KAK3212829.1"/>
    </source>
</evidence>